<evidence type="ECO:0000256" key="1">
    <source>
        <dbReference type="SAM" id="Phobius"/>
    </source>
</evidence>
<gene>
    <name evidence="2" type="ORF">S01H1_19349</name>
</gene>
<dbReference type="EMBL" id="BARS01010442">
    <property type="protein sequence ID" value="GAF93607.1"/>
    <property type="molecule type" value="Genomic_DNA"/>
</dbReference>
<protein>
    <recommendedName>
        <fullName evidence="3">DUF1640 domain-containing protein</fullName>
    </recommendedName>
</protein>
<reference evidence="2" key="1">
    <citation type="journal article" date="2014" name="Front. Microbiol.">
        <title>High frequency of phylogenetically diverse reductive dehalogenase-homologous genes in deep subseafloor sedimentary metagenomes.</title>
        <authorList>
            <person name="Kawai M."/>
            <person name="Futagami T."/>
            <person name="Toyoda A."/>
            <person name="Takaki Y."/>
            <person name="Nishi S."/>
            <person name="Hori S."/>
            <person name="Arai W."/>
            <person name="Tsubouchi T."/>
            <person name="Morono Y."/>
            <person name="Uchiyama I."/>
            <person name="Ito T."/>
            <person name="Fujiyama A."/>
            <person name="Inagaki F."/>
            <person name="Takami H."/>
        </authorList>
    </citation>
    <scope>NUCLEOTIDE SEQUENCE</scope>
    <source>
        <strain evidence="2">Expedition CK06-06</strain>
    </source>
</reference>
<accession>X0TZM5</accession>
<sequence>PLKADIERIVRETLKENIQPFLEDFLISREKKYEKISLLERIVRVEEGILRIEKRFEDLQTYMDKRFVDMQRNMDKRFVDINKKFSMMFIFMNIGFSILVLITIIFKFIA</sequence>
<feature type="transmembrane region" description="Helical" evidence="1">
    <location>
        <begin position="85"/>
        <end position="109"/>
    </location>
</feature>
<proteinExistence type="predicted"/>
<dbReference type="AlphaFoldDB" id="X0TZM5"/>
<comment type="caution">
    <text evidence="2">The sequence shown here is derived from an EMBL/GenBank/DDBJ whole genome shotgun (WGS) entry which is preliminary data.</text>
</comment>
<keyword evidence="1" id="KW-1133">Transmembrane helix</keyword>
<organism evidence="2">
    <name type="scientific">marine sediment metagenome</name>
    <dbReference type="NCBI Taxonomy" id="412755"/>
    <lineage>
        <taxon>unclassified sequences</taxon>
        <taxon>metagenomes</taxon>
        <taxon>ecological metagenomes</taxon>
    </lineage>
</organism>
<keyword evidence="1" id="KW-0812">Transmembrane</keyword>
<keyword evidence="1" id="KW-0472">Membrane</keyword>
<evidence type="ECO:0000313" key="2">
    <source>
        <dbReference type="EMBL" id="GAF93607.1"/>
    </source>
</evidence>
<name>X0TZM5_9ZZZZ</name>
<feature type="non-terminal residue" evidence="2">
    <location>
        <position position="1"/>
    </location>
</feature>
<evidence type="ECO:0008006" key="3">
    <source>
        <dbReference type="Google" id="ProtNLM"/>
    </source>
</evidence>